<accession>A0A9W6YSM7</accession>
<comment type="caution">
    <text evidence="1">The sequence shown here is derived from an EMBL/GenBank/DDBJ whole genome shotgun (WGS) entry which is preliminary data.</text>
</comment>
<dbReference type="SUPFAM" id="SSF52047">
    <property type="entry name" value="RNI-like"/>
    <property type="match status" value="1"/>
</dbReference>
<organism evidence="1 2">
    <name type="scientific">Ambrosiozyma monospora</name>
    <name type="common">Yeast</name>
    <name type="synonym">Endomycopsis monosporus</name>
    <dbReference type="NCBI Taxonomy" id="43982"/>
    <lineage>
        <taxon>Eukaryota</taxon>
        <taxon>Fungi</taxon>
        <taxon>Dikarya</taxon>
        <taxon>Ascomycota</taxon>
        <taxon>Saccharomycotina</taxon>
        <taxon>Pichiomycetes</taxon>
        <taxon>Pichiales</taxon>
        <taxon>Pichiaceae</taxon>
        <taxon>Ambrosiozyma</taxon>
    </lineage>
</organism>
<gene>
    <name evidence="1" type="ORF">Amon01_000185900</name>
</gene>
<dbReference type="AlphaFoldDB" id="A0A9W6YSM7"/>
<protein>
    <submittedName>
        <fullName evidence="1">Unnamed protein product</fullName>
    </submittedName>
</protein>
<dbReference type="EMBL" id="BSXU01000609">
    <property type="protein sequence ID" value="GMG21253.1"/>
    <property type="molecule type" value="Genomic_DNA"/>
</dbReference>
<evidence type="ECO:0000313" key="2">
    <source>
        <dbReference type="Proteomes" id="UP001165063"/>
    </source>
</evidence>
<keyword evidence="2" id="KW-1185">Reference proteome</keyword>
<name>A0A9W6YSM7_AMBMO</name>
<evidence type="ECO:0000313" key="1">
    <source>
        <dbReference type="EMBL" id="GMG21253.1"/>
    </source>
</evidence>
<proteinExistence type="predicted"/>
<reference evidence="1" key="1">
    <citation type="submission" date="2023-04" db="EMBL/GenBank/DDBJ databases">
        <title>Ambrosiozyma monospora NBRC 1965.</title>
        <authorList>
            <person name="Ichikawa N."/>
            <person name="Sato H."/>
            <person name="Tonouchi N."/>
        </authorList>
    </citation>
    <scope>NUCLEOTIDE SEQUENCE</scope>
    <source>
        <strain evidence="1">NBRC 1965</strain>
    </source>
</reference>
<dbReference type="Proteomes" id="UP001165063">
    <property type="component" value="Unassembled WGS sequence"/>
</dbReference>
<sequence length="340" mass="38833">MSRTAINSLTNRLAEVTLEPEKGLSVFHSTMKGMPLEIILLVFECGFRLEYYDLTDHVPSLGQDKNWDSVLIRCIASHTMTNTTRGIYDRSVFRFSKGKNEGFNMTQLGCKKLFEGLLKRNLKMEGLEFRFHKDCIKALIFLGNYDVFRRFYIEIVASNVYIMPEIKRQVSYCETIAKKSSTPITFCVIQESQSSMTGEYFFPNSIPNITAKVTKICISLYPDVLTSRILQNGLDVCPRLKTLSIRFVHRGCEGMAFRPTSDSLTELKLRFHYTAILVELNGLPNLKTLSLKKNPRGPFRGYFPFGLDSLSLVNLVIPSSLSYQIPTLPKQIKVDYDDSY</sequence>